<evidence type="ECO:0000313" key="3">
    <source>
        <dbReference type="EMBL" id="KAG2501436.1"/>
    </source>
</evidence>
<evidence type="ECO:0008006" key="5">
    <source>
        <dbReference type="Google" id="ProtNLM"/>
    </source>
</evidence>
<dbReference type="SUPFAM" id="SSF47616">
    <property type="entry name" value="GST C-terminal domain-like"/>
    <property type="match status" value="1"/>
</dbReference>
<dbReference type="GO" id="GO:0005737">
    <property type="term" value="C:cytoplasm"/>
    <property type="evidence" value="ECO:0007669"/>
    <property type="project" value="TreeGrafter"/>
</dbReference>
<accession>A0A835YF76</accession>
<dbReference type="OrthoDB" id="4951845at2759"/>
<dbReference type="InterPro" id="IPR050983">
    <property type="entry name" value="GST_Omega/HSP26"/>
</dbReference>
<feature type="domain" description="GST C-terminal" evidence="2">
    <location>
        <begin position="113"/>
        <end position="251"/>
    </location>
</feature>
<dbReference type="SUPFAM" id="SSF52833">
    <property type="entry name" value="Thioredoxin-like"/>
    <property type="match status" value="1"/>
</dbReference>
<proteinExistence type="predicted"/>
<protein>
    <recommendedName>
        <fullName evidence="5">Glutathione transferase</fullName>
    </recommendedName>
</protein>
<dbReference type="Gene3D" id="1.20.1050.10">
    <property type="match status" value="1"/>
</dbReference>
<feature type="domain" description="GST N-terminal" evidence="1">
    <location>
        <begin position="22"/>
        <end position="107"/>
    </location>
</feature>
<name>A0A835YF76_9CHLO</name>
<dbReference type="PANTHER" id="PTHR43968:SF6">
    <property type="entry name" value="GLUTATHIONE S-TRANSFERASE OMEGA"/>
    <property type="match status" value="1"/>
</dbReference>
<comment type="caution">
    <text evidence="3">The sequence shown here is derived from an EMBL/GenBank/DDBJ whole genome shotgun (WGS) entry which is preliminary data.</text>
</comment>
<gene>
    <name evidence="3" type="ORF">HYH03_001219</name>
</gene>
<dbReference type="PROSITE" id="PS50404">
    <property type="entry name" value="GST_NTER"/>
    <property type="match status" value="1"/>
</dbReference>
<organism evidence="3 4">
    <name type="scientific">Edaphochlamys debaryana</name>
    <dbReference type="NCBI Taxonomy" id="47281"/>
    <lineage>
        <taxon>Eukaryota</taxon>
        <taxon>Viridiplantae</taxon>
        <taxon>Chlorophyta</taxon>
        <taxon>core chlorophytes</taxon>
        <taxon>Chlorophyceae</taxon>
        <taxon>CS clade</taxon>
        <taxon>Chlamydomonadales</taxon>
        <taxon>Chlamydomonadales incertae sedis</taxon>
        <taxon>Edaphochlamys</taxon>
    </lineage>
</organism>
<dbReference type="InterPro" id="IPR036249">
    <property type="entry name" value="Thioredoxin-like_sf"/>
</dbReference>
<dbReference type="InterPro" id="IPR010987">
    <property type="entry name" value="Glutathione-S-Trfase_C-like"/>
</dbReference>
<evidence type="ECO:0000259" key="1">
    <source>
        <dbReference type="PROSITE" id="PS50404"/>
    </source>
</evidence>
<dbReference type="PROSITE" id="PS50405">
    <property type="entry name" value="GST_CTER"/>
    <property type="match status" value="1"/>
</dbReference>
<evidence type="ECO:0000259" key="2">
    <source>
        <dbReference type="PROSITE" id="PS50405"/>
    </source>
</evidence>
<evidence type="ECO:0000313" key="4">
    <source>
        <dbReference type="Proteomes" id="UP000612055"/>
    </source>
</evidence>
<dbReference type="SFLD" id="SFLDS00019">
    <property type="entry name" value="Glutathione_Transferase_(cytos"/>
    <property type="match status" value="1"/>
</dbReference>
<keyword evidence="4" id="KW-1185">Reference proteome</keyword>
<dbReference type="CDD" id="cd00570">
    <property type="entry name" value="GST_N_family"/>
    <property type="match status" value="1"/>
</dbReference>
<dbReference type="PANTHER" id="PTHR43968">
    <property type="match status" value="1"/>
</dbReference>
<dbReference type="EMBL" id="JAEHOE010000002">
    <property type="protein sequence ID" value="KAG2501436.1"/>
    <property type="molecule type" value="Genomic_DNA"/>
</dbReference>
<sequence length="251" mass="27581">MATTALDSPAASHHKPAVKQHLKLALYDDPHSEFSSKVKVALYAKGLEWTPLAVPCGGGTRSPEFLAVNPLGKIPALLVTDEQGRREAVVESEVIVEFLEDAFPGHPRLLPEEPLERSRARLIARLHDLYLEPALRRLYPQVAPSTRSEAVVQEAAAAFRARLAELDALLPPNRQLAVTHNQLTVADCGYPALLLYGELILPAVGQPPLQESYTPRLAAWRRALWAQPAVARVLSSLQPAAQEWLDGKLRQ</sequence>
<dbReference type="InterPro" id="IPR004045">
    <property type="entry name" value="Glutathione_S-Trfase_N"/>
</dbReference>
<dbReference type="Proteomes" id="UP000612055">
    <property type="component" value="Unassembled WGS sequence"/>
</dbReference>
<reference evidence="3" key="1">
    <citation type="journal article" date="2020" name="bioRxiv">
        <title>Comparative genomics of Chlamydomonas.</title>
        <authorList>
            <person name="Craig R.J."/>
            <person name="Hasan A.R."/>
            <person name="Ness R.W."/>
            <person name="Keightley P.D."/>
        </authorList>
    </citation>
    <scope>NUCLEOTIDE SEQUENCE</scope>
    <source>
        <strain evidence="3">CCAP 11/70</strain>
    </source>
</reference>
<dbReference type="Gene3D" id="3.40.30.10">
    <property type="entry name" value="Glutaredoxin"/>
    <property type="match status" value="1"/>
</dbReference>
<dbReference type="Pfam" id="PF13417">
    <property type="entry name" value="GST_N_3"/>
    <property type="match status" value="1"/>
</dbReference>
<dbReference type="InterPro" id="IPR040079">
    <property type="entry name" value="Glutathione_S-Trfase"/>
</dbReference>
<dbReference type="AlphaFoldDB" id="A0A835YF76"/>
<dbReference type="InterPro" id="IPR036282">
    <property type="entry name" value="Glutathione-S-Trfase_C_sf"/>
</dbReference>